<dbReference type="Proteomes" id="UP000231276">
    <property type="component" value="Unassembled WGS sequence"/>
</dbReference>
<dbReference type="SUPFAM" id="SSF52980">
    <property type="entry name" value="Restriction endonuclease-like"/>
    <property type="match status" value="1"/>
</dbReference>
<evidence type="ECO:0000313" key="3">
    <source>
        <dbReference type="Proteomes" id="UP000231276"/>
    </source>
</evidence>
<evidence type="ECO:0000313" key="2">
    <source>
        <dbReference type="EMBL" id="PIP86295.1"/>
    </source>
</evidence>
<accession>A0A2H0DVU1</accession>
<organism evidence="2 3">
    <name type="scientific">Candidatus Campbellbacteria bacterium CG22_combo_CG10-13_8_21_14_all_43_18</name>
    <dbReference type="NCBI Taxonomy" id="1974530"/>
    <lineage>
        <taxon>Bacteria</taxon>
        <taxon>Candidatus Campbelliibacteriota</taxon>
    </lineage>
</organism>
<feature type="compositionally biased region" description="Basic and acidic residues" evidence="1">
    <location>
        <begin position="14"/>
        <end position="30"/>
    </location>
</feature>
<sequence length="438" mass="50860">MKKKKKLLNTGKGMGDKGTSELSLRSERKATPAAGRPSVLEINCPYCQSKDFVKRGVRENKHQTVQLYLCKNTECGRTFTASDVKGKKFPLNVIVAGITLYNQGYTLEQCCRALEEKYKVKPEVDTLASWYEQYKPLCRFERMRPYALKMYKPREMIEEVTMAHRQLYRFRYHRAKIRLMLEEFRNRNLWRMKEYLDAVTSETPHQYFQDGERMSEVKSKFSTADMIVKSKFNFANKLAGFVLQAVTENKLRHEAVQKFMLANDSVTVATEVPVYIRREDVEYMENTLGFVISEYQESKGVGSCAEVIPKNRPIGPILLKGSKKPVKFPRLLTGHIDIVQIRNGCVHLLDYKPNASKEKPIEQLTWYALALSRLTGLRLFEFKCGWFDEKGYYQFFPLHVVKKLRPSTAKKPHKRFVNFKDGTKVEVPRENPGKVTIV</sequence>
<dbReference type="EMBL" id="PCTS01000039">
    <property type="protein sequence ID" value="PIP86295.1"/>
    <property type="molecule type" value="Genomic_DNA"/>
</dbReference>
<proteinExistence type="predicted"/>
<dbReference type="Gene3D" id="3.90.320.10">
    <property type="match status" value="1"/>
</dbReference>
<dbReference type="AlphaFoldDB" id="A0A2H0DVU1"/>
<dbReference type="InterPro" id="IPR011604">
    <property type="entry name" value="PDDEXK-like_dom_sf"/>
</dbReference>
<comment type="caution">
    <text evidence="2">The sequence shown here is derived from an EMBL/GenBank/DDBJ whole genome shotgun (WGS) entry which is preliminary data.</text>
</comment>
<evidence type="ECO:0008006" key="4">
    <source>
        <dbReference type="Google" id="ProtNLM"/>
    </source>
</evidence>
<reference evidence="2 3" key="1">
    <citation type="submission" date="2017-09" db="EMBL/GenBank/DDBJ databases">
        <title>Depth-based differentiation of microbial function through sediment-hosted aquifers and enrichment of novel symbionts in the deep terrestrial subsurface.</title>
        <authorList>
            <person name="Probst A.J."/>
            <person name="Ladd B."/>
            <person name="Jarett J.K."/>
            <person name="Geller-Mcgrath D.E."/>
            <person name="Sieber C.M."/>
            <person name="Emerson J.B."/>
            <person name="Anantharaman K."/>
            <person name="Thomas B.C."/>
            <person name="Malmstrom R."/>
            <person name="Stieglmeier M."/>
            <person name="Klingl A."/>
            <person name="Woyke T."/>
            <person name="Ryan C.M."/>
            <person name="Banfield J.F."/>
        </authorList>
    </citation>
    <scope>NUCLEOTIDE SEQUENCE [LARGE SCALE GENOMIC DNA]</scope>
    <source>
        <strain evidence="2">CG22_combo_CG10-13_8_21_14_all_43_18</strain>
    </source>
</reference>
<evidence type="ECO:0000256" key="1">
    <source>
        <dbReference type="SAM" id="MobiDB-lite"/>
    </source>
</evidence>
<gene>
    <name evidence="2" type="ORF">COW82_02895</name>
</gene>
<feature type="region of interest" description="Disordered" evidence="1">
    <location>
        <begin position="1"/>
        <end position="34"/>
    </location>
</feature>
<protein>
    <recommendedName>
        <fullName evidence="4">PD-(D/E)XK endonuclease-like domain-containing protein</fullName>
    </recommendedName>
</protein>
<dbReference type="InterPro" id="IPR011335">
    <property type="entry name" value="Restrct_endonuc-II-like"/>
</dbReference>
<name>A0A2H0DVU1_9BACT</name>